<dbReference type="SUPFAM" id="SSF89796">
    <property type="entry name" value="CoA-transferase family III (CaiB/BaiF)"/>
    <property type="match status" value="2"/>
</dbReference>
<sequence length="461" mass="48748">MSSSDHLQAILAANPAREEGSSLPATAGGDRLVITDPDTPADPLSDLAVATFAAAQLAAEDAAAHHDAPTHTGPIRVNRAGAAAWFAGSLRPLGWNPGNPWNPLSVTAQTADGWIRTHANAPAHHAALLDALGLAADTGRDRLITRLSQLTAAEAEDRIVGFGGAAARLHTAQEWEHSLPGQAVASEPLIAWEPTGFPVHRDLDTVSAQPLLGVRVLDLTRVIAGPVATRALALLGADVVRIDPPDWSEPALEAEMLLGKRTARLDLHHRIDRERFLNLLAEADVLVHGYRADALEKLGFGDRERARIRPGLTEVALNAYGWSGPWRNRRGFDSLVQFSTGLAAVTAPGGSPVSLPVQALDHATGMIAATAALRAWTHSRTHGEGLRARVSLARTAELIRGVNPETPLAGGVSAGAPDPRIEHTSWGLAQRLPWPAASGRVRPHTDHPARALGADAPRWAV</sequence>
<evidence type="ECO:0000313" key="3">
    <source>
        <dbReference type="Proteomes" id="UP000272503"/>
    </source>
</evidence>
<comment type="caution">
    <text evidence="2">The sequence shown here is derived from an EMBL/GenBank/DDBJ whole genome shotgun (WGS) entry which is preliminary data.</text>
</comment>
<name>A0A3L7A2S8_9MICO</name>
<dbReference type="PANTHER" id="PTHR48228:SF4">
    <property type="entry name" value="BLR3030 PROTEIN"/>
    <property type="match status" value="1"/>
</dbReference>
<proteinExistence type="predicted"/>
<dbReference type="InterPro" id="IPR050509">
    <property type="entry name" value="CoA-transferase_III"/>
</dbReference>
<evidence type="ECO:0000256" key="1">
    <source>
        <dbReference type="SAM" id="MobiDB-lite"/>
    </source>
</evidence>
<dbReference type="GO" id="GO:0016740">
    <property type="term" value="F:transferase activity"/>
    <property type="evidence" value="ECO:0007669"/>
    <property type="project" value="UniProtKB-KW"/>
</dbReference>
<dbReference type="Gene3D" id="3.40.50.10540">
    <property type="entry name" value="Crotonobetainyl-coa:carnitine coa-transferase, domain 1"/>
    <property type="match status" value="1"/>
</dbReference>
<protein>
    <submittedName>
        <fullName evidence="2">Acyl-CoA transferase</fullName>
    </submittedName>
</protein>
<dbReference type="InterPro" id="IPR003673">
    <property type="entry name" value="CoA-Trfase_fam_III"/>
</dbReference>
<gene>
    <name evidence="2" type="ORF">D9V32_13205</name>
</gene>
<dbReference type="Pfam" id="PF02515">
    <property type="entry name" value="CoA_transf_3"/>
    <property type="match status" value="1"/>
</dbReference>
<dbReference type="AlphaFoldDB" id="A0A3L7A2S8"/>
<feature type="region of interest" description="Disordered" evidence="1">
    <location>
        <begin position="437"/>
        <end position="461"/>
    </location>
</feature>
<keyword evidence="3" id="KW-1185">Reference proteome</keyword>
<organism evidence="2 3">
    <name type="scientific">Mycetocola tolaasinivorans</name>
    <dbReference type="NCBI Taxonomy" id="76635"/>
    <lineage>
        <taxon>Bacteria</taxon>
        <taxon>Bacillati</taxon>
        <taxon>Actinomycetota</taxon>
        <taxon>Actinomycetes</taxon>
        <taxon>Micrococcales</taxon>
        <taxon>Microbacteriaceae</taxon>
        <taxon>Mycetocola</taxon>
    </lineage>
</organism>
<dbReference type="OrthoDB" id="9058532at2"/>
<keyword evidence="2" id="KW-0808">Transferase</keyword>
<dbReference type="InterPro" id="IPR023606">
    <property type="entry name" value="CoA-Trfase_III_dom_1_sf"/>
</dbReference>
<dbReference type="PANTHER" id="PTHR48228">
    <property type="entry name" value="SUCCINYL-COA--D-CITRAMALATE COA-TRANSFERASE"/>
    <property type="match status" value="1"/>
</dbReference>
<dbReference type="Proteomes" id="UP000272503">
    <property type="component" value="Unassembled WGS sequence"/>
</dbReference>
<accession>A0A3L7A2S8</accession>
<reference evidence="2 3" key="1">
    <citation type="submission" date="2018-10" db="EMBL/GenBank/DDBJ databases">
        <authorList>
            <person name="Li J."/>
        </authorList>
    </citation>
    <scope>NUCLEOTIDE SEQUENCE [LARGE SCALE GENOMIC DNA]</scope>
    <source>
        <strain evidence="2 3">IF 016277</strain>
    </source>
</reference>
<evidence type="ECO:0000313" key="2">
    <source>
        <dbReference type="EMBL" id="RLP74305.1"/>
    </source>
</evidence>
<dbReference type="RefSeq" id="WP_121649386.1">
    <property type="nucleotide sequence ID" value="NZ_RCUX01000011.1"/>
</dbReference>
<dbReference type="EMBL" id="RCUX01000011">
    <property type="protein sequence ID" value="RLP74305.1"/>
    <property type="molecule type" value="Genomic_DNA"/>
</dbReference>